<dbReference type="EC" id="3.1.3.-" evidence="4"/>
<dbReference type="InterPro" id="IPR023214">
    <property type="entry name" value="HAD_sf"/>
</dbReference>
<sequence>MANIKYLFFDCMETIVDLYDLPQENDYALWAFKDSGVEHFWKGFSDFLNSHEKVKNEISYTLEPHQEYDLIRRFELLVQKNKAISIEKQIEVVNKLHANYWKTYQSKCFVKSEVRNVLKELSKKYELAVVSNFKVNGGIEQLLQNNELGNVFKFVVTSINVGWRKPHRRIYEHATNLAGCSSSEILFIGDDYENDYKTPQRMGYKTIYLDKNGAKRSGIESVSNFYELQAVLKE</sequence>
<dbReference type="SFLD" id="SFLDS00003">
    <property type="entry name" value="Haloacid_Dehalogenase"/>
    <property type="match status" value="1"/>
</dbReference>
<dbReference type="Pfam" id="PF13419">
    <property type="entry name" value="HAD_2"/>
    <property type="match status" value="1"/>
</dbReference>
<dbReference type="SFLD" id="SFLDG01129">
    <property type="entry name" value="C1.5:_HAD__Beta-PGM__Phosphata"/>
    <property type="match status" value="1"/>
</dbReference>
<evidence type="ECO:0000256" key="1">
    <source>
        <dbReference type="ARBA" id="ARBA00022723"/>
    </source>
</evidence>
<dbReference type="Gene3D" id="3.40.50.1000">
    <property type="entry name" value="HAD superfamily/HAD-like"/>
    <property type="match status" value="1"/>
</dbReference>
<evidence type="ECO:0000256" key="2">
    <source>
        <dbReference type="ARBA" id="ARBA00022801"/>
    </source>
</evidence>
<dbReference type="InterPro" id="IPR036412">
    <property type="entry name" value="HAD-like_sf"/>
</dbReference>
<dbReference type="AlphaFoldDB" id="A0AA96RF18"/>
<organism evidence="4 5">
    <name type="scientific">Paenibacillus aurantius</name>
    <dbReference type="NCBI Taxonomy" id="2918900"/>
    <lineage>
        <taxon>Bacteria</taxon>
        <taxon>Bacillati</taxon>
        <taxon>Bacillota</taxon>
        <taxon>Bacilli</taxon>
        <taxon>Bacillales</taxon>
        <taxon>Paenibacillaceae</taxon>
        <taxon>Paenibacillus</taxon>
    </lineage>
</organism>
<keyword evidence="2 4" id="KW-0378">Hydrolase</keyword>
<keyword evidence="3" id="KW-0460">Magnesium</keyword>
<dbReference type="InterPro" id="IPR023198">
    <property type="entry name" value="PGP-like_dom2"/>
</dbReference>
<dbReference type="RefSeq" id="WP_315604573.1">
    <property type="nucleotide sequence ID" value="NZ_CP130318.1"/>
</dbReference>
<evidence type="ECO:0000313" key="4">
    <source>
        <dbReference type="EMBL" id="WNQ10798.1"/>
    </source>
</evidence>
<dbReference type="PANTHER" id="PTHR46470:SF2">
    <property type="entry name" value="GLYCERALDEHYDE 3-PHOSPHATE PHOSPHATASE"/>
    <property type="match status" value="1"/>
</dbReference>
<evidence type="ECO:0000313" key="5">
    <source>
        <dbReference type="Proteomes" id="UP001305702"/>
    </source>
</evidence>
<dbReference type="InterPro" id="IPR051400">
    <property type="entry name" value="HAD-like_hydrolase"/>
</dbReference>
<dbReference type="InterPro" id="IPR041492">
    <property type="entry name" value="HAD_2"/>
</dbReference>
<keyword evidence="1" id="KW-0479">Metal-binding</keyword>
<evidence type="ECO:0000256" key="3">
    <source>
        <dbReference type="ARBA" id="ARBA00022842"/>
    </source>
</evidence>
<protein>
    <submittedName>
        <fullName evidence="4">HAD family hydrolase</fullName>
        <ecNumber evidence="4">3.1.3.-</ecNumber>
    </submittedName>
</protein>
<dbReference type="GO" id="GO:0046872">
    <property type="term" value="F:metal ion binding"/>
    <property type="evidence" value="ECO:0007669"/>
    <property type="project" value="UniProtKB-KW"/>
</dbReference>
<accession>A0AA96RF18</accession>
<proteinExistence type="predicted"/>
<dbReference type="Gene3D" id="1.10.150.240">
    <property type="entry name" value="Putative phosphatase, domain 2"/>
    <property type="match status" value="1"/>
</dbReference>
<keyword evidence="5" id="KW-1185">Reference proteome</keyword>
<reference evidence="4 5" key="1">
    <citation type="submission" date="2022-02" db="EMBL/GenBank/DDBJ databases">
        <title>Paenibacillus sp. MBLB1776 Whole Genome Shotgun Sequencing.</title>
        <authorList>
            <person name="Hwang C.Y."/>
            <person name="Cho E.-S."/>
            <person name="Seo M.-J."/>
        </authorList>
    </citation>
    <scope>NUCLEOTIDE SEQUENCE [LARGE SCALE GENOMIC DNA]</scope>
    <source>
        <strain evidence="4 5">MBLB1776</strain>
    </source>
</reference>
<gene>
    <name evidence="4" type="ORF">MJA45_24785</name>
</gene>
<dbReference type="Proteomes" id="UP001305702">
    <property type="component" value="Chromosome"/>
</dbReference>
<dbReference type="PANTHER" id="PTHR46470">
    <property type="entry name" value="N-ACYLNEURAMINATE-9-PHOSPHATASE"/>
    <property type="match status" value="1"/>
</dbReference>
<dbReference type="SUPFAM" id="SSF56784">
    <property type="entry name" value="HAD-like"/>
    <property type="match status" value="1"/>
</dbReference>
<name>A0AA96RF18_9BACL</name>
<dbReference type="EMBL" id="CP130318">
    <property type="protein sequence ID" value="WNQ10798.1"/>
    <property type="molecule type" value="Genomic_DNA"/>
</dbReference>
<dbReference type="GO" id="GO:0016791">
    <property type="term" value="F:phosphatase activity"/>
    <property type="evidence" value="ECO:0007669"/>
    <property type="project" value="TreeGrafter"/>
</dbReference>
<dbReference type="KEGG" id="paun:MJA45_24785"/>